<comment type="caution">
    <text evidence="2">The sequence shown here is derived from an EMBL/GenBank/DDBJ whole genome shotgun (WGS) entry which is preliminary data.</text>
</comment>
<accession>A0AAV7JAF7</accession>
<keyword evidence="3" id="KW-1185">Reference proteome</keyword>
<feature type="compositionally biased region" description="Basic and acidic residues" evidence="1">
    <location>
        <begin position="1"/>
        <end position="17"/>
    </location>
</feature>
<evidence type="ECO:0000313" key="2">
    <source>
        <dbReference type="EMBL" id="KAH0569172.1"/>
    </source>
</evidence>
<evidence type="ECO:0000313" key="3">
    <source>
        <dbReference type="Proteomes" id="UP000826195"/>
    </source>
</evidence>
<evidence type="ECO:0000256" key="1">
    <source>
        <dbReference type="SAM" id="MobiDB-lite"/>
    </source>
</evidence>
<proteinExistence type="predicted"/>
<name>A0AAV7JAF7_COTGL</name>
<gene>
    <name evidence="2" type="ORF">KQX54_021884</name>
</gene>
<protein>
    <submittedName>
        <fullName evidence="2">Uncharacterized protein</fullName>
    </submittedName>
</protein>
<dbReference type="AlphaFoldDB" id="A0AAV7JAF7"/>
<dbReference type="EMBL" id="JAHXZJ010000001">
    <property type="protein sequence ID" value="KAH0569172.1"/>
    <property type="molecule type" value="Genomic_DNA"/>
</dbReference>
<dbReference type="Proteomes" id="UP000826195">
    <property type="component" value="Unassembled WGS sequence"/>
</dbReference>
<sequence length="251" mass="28187">MFPEIKGNERKDAREIDNGAQKKMKKTEEKKKKNLYEGNAGKVWRGDAESTWRSEQQNFKRTSPLNICAITTAAAMTTTASSVTSQPHLSPSIAAPVTTPDHRTAISLQAKQGISPDSLIFRLWTLGMLACRQIEVRLEVRILPTVEASSAQLHQFIGWHKSSPSLYTTSIRCLVCMVKRVKLDARGFKGQRLNGVIESWLQGAALRCFFQGSTIYHFSRPLSFAVSLAFSRLVRPVSKSREKKSIMQFKL</sequence>
<organism evidence="2 3">
    <name type="scientific">Cotesia glomerata</name>
    <name type="common">Lepidopteran parasitic wasp</name>
    <name type="synonym">Apanteles glomeratus</name>
    <dbReference type="NCBI Taxonomy" id="32391"/>
    <lineage>
        <taxon>Eukaryota</taxon>
        <taxon>Metazoa</taxon>
        <taxon>Ecdysozoa</taxon>
        <taxon>Arthropoda</taxon>
        <taxon>Hexapoda</taxon>
        <taxon>Insecta</taxon>
        <taxon>Pterygota</taxon>
        <taxon>Neoptera</taxon>
        <taxon>Endopterygota</taxon>
        <taxon>Hymenoptera</taxon>
        <taxon>Apocrita</taxon>
        <taxon>Ichneumonoidea</taxon>
        <taxon>Braconidae</taxon>
        <taxon>Microgastrinae</taxon>
        <taxon>Cotesia</taxon>
    </lineage>
</organism>
<feature type="region of interest" description="Disordered" evidence="1">
    <location>
        <begin position="1"/>
        <end position="34"/>
    </location>
</feature>
<reference evidence="2 3" key="1">
    <citation type="journal article" date="2021" name="J. Hered.">
        <title>A chromosome-level genome assembly of the parasitoid wasp, Cotesia glomerata (Hymenoptera: Braconidae).</title>
        <authorList>
            <person name="Pinto B.J."/>
            <person name="Weis J.J."/>
            <person name="Gamble T."/>
            <person name="Ode P.J."/>
            <person name="Paul R."/>
            <person name="Zaspel J.M."/>
        </authorList>
    </citation>
    <scope>NUCLEOTIDE SEQUENCE [LARGE SCALE GENOMIC DNA]</scope>
    <source>
        <strain evidence="2">CgM1</strain>
    </source>
</reference>